<protein>
    <submittedName>
        <fullName evidence="4">Uncharacterized domain 1</fullName>
    </submittedName>
</protein>
<dbReference type="Gene3D" id="3.10.129.10">
    <property type="entry name" value="Hotdog Thioesterase"/>
    <property type="match status" value="1"/>
</dbReference>
<evidence type="ECO:0000313" key="5">
    <source>
        <dbReference type="Proteomes" id="UP000006732"/>
    </source>
</evidence>
<evidence type="ECO:0000259" key="3">
    <source>
        <dbReference type="Pfam" id="PF03061"/>
    </source>
</evidence>
<keyword evidence="5" id="KW-1185">Reference proteome</keyword>
<evidence type="ECO:0000313" key="4">
    <source>
        <dbReference type="EMBL" id="ABK98761.1"/>
    </source>
</evidence>
<dbReference type="KEGG" id="ppd:Ppro_1137"/>
<proteinExistence type="inferred from homology"/>
<dbReference type="NCBIfam" id="TIGR00369">
    <property type="entry name" value="unchar_dom_1"/>
    <property type="match status" value="1"/>
</dbReference>
<feature type="domain" description="Thioesterase" evidence="3">
    <location>
        <begin position="51"/>
        <end position="128"/>
    </location>
</feature>
<dbReference type="InterPro" id="IPR039298">
    <property type="entry name" value="ACOT13"/>
</dbReference>
<dbReference type="AlphaFoldDB" id="A1AN41"/>
<dbReference type="RefSeq" id="WP_011735063.1">
    <property type="nucleotide sequence ID" value="NC_008609.1"/>
</dbReference>
<dbReference type="Pfam" id="PF03061">
    <property type="entry name" value="4HBT"/>
    <property type="match status" value="1"/>
</dbReference>
<dbReference type="EMBL" id="CP000482">
    <property type="protein sequence ID" value="ABK98761.1"/>
    <property type="molecule type" value="Genomic_DNA"/>
</dbReference>
<dbReference type="OrthoDB" id="9813282at2"/>
<accession>A1AN41</accession>
<dbReference type="GO" id="GO:0047617">
    <property type="term" value="F:fatty acyl-CoA hydrolase activity"/>
    <property type="evidence" value="ECO:0007669"/>
    <property type="project" value="InterPro"/>
</dbReference>
<dbReference type="HOGENOM" id="CLU_089876_3_0_7"/>
<organism evidence="4 5">
    <name type="scientific">Pelobacter propionicus (strain DSM 2379 / NBRC 103807 / OttBd1)</name>
    <dbReference type="NCBI Taxonomy" id="338966"/>
    <lineage>
        <taxon>Bacteria</taxon>
        <taxon>Pseudomonadati</taxon>
        <taxon>Thermodesulfobacteriota</taxon>
        <taxon>Desulfuromonadia</taxon>
        <taxon>Desulfuromonadales</taxon>
        <taxon>Desulfuromonadaceae</taxon>
        <taxon>Pelobacter</taxon>
    </lineage>
</organism>
<dbReference type="PANTHER" id="PTHR21660:SF1">
    <property type="entry name" value="ACYL-COENZYME A THIOESTERASE 13"/>
    <property type="match status" value="1"/>
</dbReference>
<dbReference type="InterPro" id="IPR006683">
    <property type="entry name" value="Thioestr_dom"/>
</dbReference>
<sequence length="153" mass="16665">MPSRLDQVRAQMESKQPLMPITALLGMSLRSAEQGQAVIEYEAAERHANAMGTLHGGVLCTMADTAMGVAFYTALEENESLTTLELKINYLKPVWKGKLIASARVVKRGKTVGLMECDITDEEGQLVARASSTFMAITGEQAVNRIVPHHHPS</sequence>
<evidence type="ECO:0000256" key="2">
    <source>
        <dbReference type="ARBA" id="ARBA00022801"/>
    </source>
</evidence>
<keyword evidence="2" id="KW-0378">Hydrolase</keyword>
<name>A1AN41_PELPD</name>
<dbReference type="eggNOG" id="COG2050">
    <property type="taxonomic scope" value="Bacteria"/>
</dbReference>
<dbReference type="InterPro" id="IPR029069">
    <property type="entry name" value="HotDog_dom_sf"/>
</dbReference>
<dbReference type="Proteomes" id="UP000006732">
    <property type="component" value="Chromosome"/>
</dbReference>
<reference evidence="4 5" key="1">
    <citation type="submission" date="2006-10" db="EMBL/GenBank/DDBJ databases">
        <title>Complete sequence of chromosome of Pelobacter propionicus DSM 2379.</title>
        <authorList>
            <consortium name="US DOE Joint Genome Institute"/>
            <person name="Copeland A."/>
            <person name="Lucas S."/>
            <person name="Lapidus A."/>
            <person name="Barry K."/>
            <person name="Detter J.C."/>
            <person name="Glavina del Rio T."/>
            <person name="Hammon N."/>
            <person name="Israni S."/>
            <person name="Dalin E."/>
            <person name="Tice H."/>
            <person name="Pitluck S."/>
            <person name="Saunders E."/>
            <person name="Brettin T."/>
            <person name="Bruce D."/>
            <person name="Han C."/>
            <person name="Tapia R."/>
            <person name="Schmutz J."/>
            <person name="Larimer F."/>
            <person name="Land M."/>
            <person name="Hauser L."/>
            <person name="Kyrpides N."/>
            <person name="Kim E."/>
            <person name="Lovley D."/>
            <person name="Richardson P."/>
        </authorList>
    </citation>
    <scope>NUCLEOTIDE SEQUENCE [LARGE SCALE GENOMIC DNA]</scope>
    <source>
        <strain evidence="5">DSM 2379 / NBRC 103807 / OttBd1</strain>
    </source>
</reference>
<dbReference type="STRING" id="338966.Ppro_1137"/>
<comment type="similarity">
    <text evidence="1">Belongs to the thioesterase PaaI family.</text>
</comment>
<dbReference type="SUPFAM" id="SSF54637">
    <property type="entry name" value="Thioesterase/thiol ester dehydrase-isomerase"/>
    <property type="match status" value="1"/>
</dbReference>
<dbReference type="CDD" id="cd03443">
    <property type="entry name" value="PaaI_thioesterase"/>
    <property type="match status" value="1"/>
</dbReference>
<gene>
    <name evidence="4" type="ordered locus">Ppro_1137</name>
</gene>
<evidence type="ECO:0000256" key="1">
    <source>
        <dbReference type="ARBA" id="ARBA00008324"/>
    </source>
</evidence>
<dbReference type="InterPro" id="IPR003736">
    <property type="entry name" value="PAAI_dom"/>
</dbReference>
<dbReference type="PANTHER" id="PTHR21660">
    <property type="entry name" value="THIOESTERASE SUPERFAMILY MEMBER-RELATED"/>
    <property type="match status" value="1"/>
</dbReference>